<keyword evidence="1" id="KW-1133">Transmembrane helix</keyword>
<evidence type="ECO:0000313" key="3">
    <source>
        <dbReference type="Proteomes" id="UP000037432"/>
    </source>
</evidence>
<feature type="transmembrane region" description="Helical" evidence="1">
    <location>
        <begin position="12"/>
        <end position="31"/>
    </location>
</feature>
<dbReference type="AlphaFoldDB" id="A0A0J7ZAF6"/>
<dbReference type="InterPro" id="IPR025333">
    <property type="entry name" value="DUF4239"/>
</dbReference>
<organism evidence="2 3">
    <name type="scientific">Streptomyces viridochromogenes</name>
    <dbReference type="NCBI Taxonomy" id="1938"/>
    <lineage>
        <taxon>Bacteria</taxon>
        <taxon>Bacillati</taxon>
        <taxon>Actinomycetota</taxon>
        <taxon>Actinomycetes</taxon>
        <taxon>Kitasatosporales</taxon>
        <taxon>Streptomycetaceae</taxon>
        <taxon>Streptomyces</taxon>
    </lineage>
</organism>
<feature type="transmembrane region" description="Helical" evidence="1">
    <location>
        <begin position="51"/>
        <end position="72"/>
    </location>
</feature>
<dbReference type="RefSeq" id="WP_048582663.1">
    <property type="nucleotide sequence ID" value="NZ_LFNT01000022.1"/>
</dbReference>
<name>A0A0J7ZAF6_STRVR</name>
<gene>
    <name evidence="2" type="ORF">ACM01_20015</name>
</gene>
<proteinExistence type="predicted"/>
<keyword evidence="1" id="KW-0472">Membrane</keyword>
<feature type="transmembrane region" description="Helical" evidence="1">
    <location>
        <begin position="215"/>
        <end position="235"/>
    </location>
</feature>
<dbReference type="Pfam" id="PF14023">
    <property type="entry name" value="Bestrophin-like"/>
    <property type="match status" value="1"/>
</dbReference>
<dbReference type="OrthoDB" id="940913at2"/>
<evidence type="ECO:0000313" key="2">
    <source>
        <dbReference type="EMBL" id="KMS73061.1"/>
    </source>
</evidence>
<keyword evidence="1" id="KW-0812">Transmembrane</keyword>
<sequence length="301" mass="33070">MSGGFLHVPTWAQSVVLAGGFLAFGVSGLLARPWICRSFADDPDHNERVTFLVEVVGVFYALLVGLVAVGAYDHYVEVKRLVNQEASQLTTVYRAAQSFPNSRRCRLQSQIRNYAENVIDDVWPKQKQGEIEEDQGRLDAVFESLMFYEPRNAQESNAQSVTLEAFNDYNNLRRQRQGEVEIGLLPVLYVVLFLGATVTIAATWALVGVRLIDHLAITGLLSLFIGVFLSLIVALDFPLQDSNSIPPKPWAVALTKGMGVPAPGEKQVGTYFGASTADRVPGCLLNVSDYVSFASSEQLPE</sequence>
<dbReference type="EMBL" id="LFNT01000022">
    <property type="protein sequence ID" value="KMS73061.1"/>
    <property type="molecule type" value="Genomic_DNA"/>
</dbReference>
<accession>A0A0J7ZAF6</accession>
<feature type="transmembrane region" description="Helical" evidence="1">
    <location>
        <begin position="182"/>
        <end position="209"/>
    </location>
</feature>
<dbReference type="Proteomes" id="UP000037432">
    <property type="component" value="Unassembled WGS sequence"/>
</dbReference>
<evidence type="ECO:0008006" key="4">
    <source>
        <dbReference type="Google" id="ProtNLM"/>
    </source>
</evidence>
<evidence type="ECO:0000256" key="1">
    <source>
        <dbReference type="SAM" id="Phobius"/>
    </source>
</evidence>
<comment type="caution">
    <text evidence="2">The sequence shown here is derived from an EMBL/GenBank/DDBJ whole genome shotgun (WGS) entry which is preliminary data.</text>
</comment>
<dbReference type="PATRIC" id="fig|1938.3.peg.2891"/>
<protein>
    <recommendedName>
        <fullName evidence="4">Integral membrane protein</fullName>
    </recommendedName>
</protein>
<reference evidence="2 3" key="1">
    <citation type="submission" date="2015-06" db="EMBL/GenBank/DDBJ databases">
        <authorList>
            <person name="Ju K.-S."/>
            <person name="Doroghazi J.R."/>
            <person name="Metcalf W.W."/>
        </authorList>
    </citation>
    <scope>NUCLEOTIDE SEQUENCE [LARGE SCALE GENOMIC DNA]</scope>
    <source>
        <strain evidence="2 3">NRRL 3414</strain>
    </source>
</reference>